<protein>
    <submittedName>
        <fullName evidence="2">Uncharacterized protein</fullName>
    </submittedName>
</protein>
<dbReference type="AlphaFoldDB" id="A0A6G4U7F6"/>
<dbReference type="EMBL" id="JAAKZV010000186">
    <property type="protein sequence ID" value="NGN68175.1"/>
    <property type="molecule type" value="Genomic_DNA"/>
</dbReference>
<dbReference type="Proteomes" id="UP000481583">
    <property type="component" value="Unassembled WGS sequence"/>
</dbReference>
<evidence type="ECO:0000313" key="3">
    <source>
        <dbReference type="Proteomes" id="UP000481583"/>
    </source>
</evidence>
<evidence type="ECO:0000256" key="1">
    <source>
        <dbReference type="SAM" id="MobiDB-lite"/>
    </source>
</evidence>
<organism evidence="2 3">
    <name type="scientific">Streptomyces coryli</name>
    <dbReference type="NCBI Taxonomy" id="1128680"/>
    <lineage>
        <taxon>Bacteria</taxon>
        <taxon>Bacillati</taxon>
        <taxon>Actinomycetota</taxon>
        <taxon>Actinomycetes</taxon>
        <taxon>Kitasatosporales</taxon>
        <taxon>Streptomycetaceae</taxon>
        <taxon>Streptomyces</taxon>
    </lineage>
</organism>
<proteinExistence type="predicted"/>
<keyword evidence="3" id="KW-1185">Reference proteome</keyword>
<sequence>MDRPWIAALVVAAVAAVAGLLYVTGFDGADERATTLTVAASGLPKGVQADIKVNGAGKAHDYSLSGSDTRSVAPGNYLITVGAVVHGEYRYLGATDSIVVTAARGANTKSKAEYRISVHKAARVAPSGADSPIEQVGEKSVTLGPSAYTHRLKPGHILVSAATEAQPTPFAAAVTATTEEAGGRVVADVVHVPMSSVMPKMVVQINNPKPKPEERRIFRASLAEQPEQEASEEPKPEMTEEEVTLGLGDCGKGSAAVRAGFHDFETAFTSEVDIQWYRLGGKVTIPNPFGKDVTISMEVKAPKKMTARATADVHGKMTAQFVTKAALTCSRETFEMKDPFGVDKGLNKACKAAGKILRLGPLAPGCKLTFKGDVEIEASKELSTGVTIAAGIDTAASWNFPGGKTRRPLNLAGNPAIHVDDKWFSSPQDAKVSGAVRMGMATIIEASIGGGTEKTDLSLEYEMWYPRGVKYETTRARDKVDVGGVIEHTMGLTLDLPDVKILDKIPDPKAEFKFVPIKFPIGAIQLGYTDPDHPLPSSADFDFGEEDDKEGGGGSVTPDPQDSGEPDLADLVKTIDRQRLTIPYPGGACQQSTADLDVPEVHDDISSRNEIGYGDCKSREVSLGGRNFGTGPNSPPAVPTECIKWAQRRATGDKSPSDFKRGDTFCAITSKGNVAWLKFTGSTDVGERHPDLHFELTLWKKDSP</sequence>
<feature type="region of interest" description="Disordered" evidence="1">
    <location>
        <begin position="530"/>
        <end position="567"/>
    </location>
</feature>
<accession>A0A6G4U7F6</accession>
<evidence type="ECO:0000313" key="2">
    <source>
        <dbReference type="EMBL" id="NGN68175.1"/>
    </source>
</evidence>
<comment type="caution">
    <text evidence="2">The sequence shown here is derived from an EMBL/GenBank/DDBJ whole genome shotgun (WGS) entry which is preliminary data.</text>
</comment>
<reference evidence="2 3" key="1">
    <citation type="submission" date="2020-02" db="EMBL/GenBank/DDBJ databases">
        <title>Whole-genome analyses of novel actinobacteria.</title>
        <authorList>
            <person name="Sahin N."/>
        </authorList>
    </citation>
    <scope>NUCLEOTIDE SEQUENCE [LARGE SCALE GENOMIC DNA]</scope>
    <source>
        <strain evidence="2 3">A7024</strain>
    </source>
</reference>
<gene>
    <name evidence="2" type="ORF">G5C51_30280</name>
</gene>
<name>A0A6G4U7F6_9ACTN</name>
<dbReference type="RefSeq" id="WP_165241878.1">
    <property type="nucleotide sequence ID" value="NZ_JAAKZV010000186.1"/>
</dbReference>